<organism evidence="1 2">
    <name type="scientific">Meloidogyne enterolobii</name>
    <name type="common">Root-knot nematode worm</name>
    <name type="synonym">Meloidogyne mayaguensis</name>
    <dbReference type="NCBI Taxonomy" id="390850"/>
    <lineage>
        <taxon>Eukaryota</taxon>
        <taxon>Metazoa</taxon>
        <taxon>Ecdysozoa</taxon>
        <taxon>Nematoda</taxon>
        <taxon>Chromadorea</taxon>
        <taxon>Rhabditida</taxon>
        <taxon>Tylenchina</taxon>
        <taxon>Tylenchomorpha</taxon>
        <taxon>Tylenchoidea</taxon>
        <taxon>Meloidogynidae</taxon>
        <taxon>Meloidogyninae</taxon>
        <taxon>Meloidogyne</taxon>
    </lineage>
</organism>
<keyword evidence="2" id="KW-1185">Reference proteome</keyword>
<proteinExistence type="predicted"/>
<comment type="caution">
    <text evidence="1">The sequence shown here is derived from an EMBL/GenBank/DDBJ whole genome shotgun (WGS) entry which is preliminary data.</text>
</comment>
<protein>
    <submittedName>
        <fullName evidence="1">Uncharacterized protein</fullName>
    </submittedName>
</protein>
<accession>A0ACB0ZUC2</accession>
<name>A0ACB0ZUC2_MELEN</name>
<gene>
    <name evidence="1" type="ORF">MENTE1834_LOCUS30031</name>
</gene>
<dbReference type="EMBL" id="CAVMJV010000048">
    <property type="protein sequence ID" value="CAK5082731.1"/>
    <property type="molecule type" value="Genomic_DNA"/>
</dbReference>
<sequence length="228" mass="25043">MKYSNFLNLFPLVSSILLINLNIFVCQNISSETTTTSTTITTAIITTQTTPKTTTTSPQPKQSTLSPTTSTQLLLKVGILGANSSELRSAYGFGQSVPAISIAIQRARNEHLIDFVNFTFTWLMCDCDQVLAVGYSNKLILDQNVDVIIGPPCVTSAVEAGLPPGFYNIPIFLWGATIATVFNDNDIYPTLTNINSNTQFLAQAVEAILMQFGWYDFSFIYIPDDIRS</sequence>
<evidence type="ECO:0000313" key="1">
    <source>
        <dbReference type="EMBL" id="CAK5082731.1"/>
    </source>
</evidence>
<reference evidence="1" key="1">
    <citation type="submission" date="2023-11" db="EMBL/GenBank/DDBJ databases">
        <authorList>
            <person name="Poullet M."/>
        </authorList>
    </citation>
    <scope>NUCLEOTIDE SEQUENCE</scope>
    <source>
        <strain evidence="1">E1834</strain>
    </source>
</reference>
<evidence type="ECO:0000313" key="2">
    <source>
        <dbReference type="Proteomes" id="UP001497535"/>
    </source>
</evidence>
<dbReference type="Proteomes" id="UP001497535">
    <property type="component" value="Unassembled WGS sequence"/>
</dbReference>